<dbReference type="InterPro" id="IPR003838">
    <property type="entry name" value="ABC3_permease_C"/>
</dbReference>
<keyword evidence="9" id="KW-1185">Reference proteome</keyword>
<feature type="transmembrane region" description="Helical" evidence="6">
    <location>
        <begin position="20"/>
        <end position="40"/>
    </location>
</feature>
<comment type="subcellular location">
    <subcellularLocation>
        <location evidence="1">Cell membrane</location>
        <topology evidence="1">Multi-pass membrane protein</topology>
    </subcellularLocation>
</comment>
<evidence type="ECO:0000259" key="7">
    <source>
        <dbReference type="Pfam" id="PF02687"/>
    </source>
</evidence>
<organism evidence="8 9">
    <name type="scientific">Nostocoides vanveenii</name>
    <dbReference type="NCBI Taxonomy" id="330835"/>
    <lineage>
        <taxon>Bacteria</taxon>
        <taxon>Bacillati</taxon>
        <taxon>Actinomycetota</taxon>
        <taxon>Actinomycetes</taxon>
        <taxon>Micrococcales</taxon>
        <taxon>Intrasporangiaceae</taxon>
        <taxon>Nostocoides</taxon>
    </lineage>
</organism>
<dbReference type="EMBL" id="BAAAPN010000027">
    <property type="protein sequence ID" value="GAA1752019.1"/>
    <property type="molecule type" value="Genomic_DNA"/>
</dbReference>
<evidence type="ECO:0000256" key="6">
    <source>
        <dbReference type="SAM" id="Phobius"/>
    </source>
</evidence>
<feature type="domain" description="ABC3 transporter permease C-terminal" evidence="7">
    <location>
        <begin position="20"/>
        <end position="125"/>
    </location>
</feature>
<keyword evidence="2" id="KW-1003">Cell membrane</keyword>
<sequence length="136" mass="13610">MGTLLGDAVAVEVRAPDVAAVLVTAALAGVGIAHLIGTEIRERATEFAGLRAIGWTEATIARLVVTHAALVALAGAALGAGLAWWFVESAFGGATRPMALAIVGAGGLAVVGAALFALIPARRLRDLGTAFVLAED</sequence>
<dbReference type="Pfam" id="PF02687">
    <property type="entry name" value="FtsX"/>
    <property type="match status" value="1"/>
</dbReference>
<evidence type="ECO:0000256" key="1">
    <source>
        <dbReference type="ARBA" id="ARBA00004651"/>
    </source>
</evidence>
<feature type="transmembrane region" description="Helical" evidence="6">
    <location>
        <begin position="60"/>
        <end position="86"/>
    </location>
</feature>
<evidence type="ECO:0000256" key="4">
    <source>
        <dbReference type="ARBA" id="ARBA00022989"/>
    </source>
</evidence>
<evidence type="ECO:0000256" key="2">
    <source>
        <dbReference type="ARBA" id="ARBA00022475"/>
    </source>
</evidence>
<keyword evidence="3 6" id="KW-0812">Transmembrane</keyword>
<evidence type="ECO:0000313" key="9">
    <source>
        <dbReference type="Proteomes" id="UP001501475"/>
    </source>
</evidence>
<reference evidence="8 9" key="1">
    <citation type="journal article" date="2019" name="Int. J. Syst. Evol. Microbiol.">
        <title>The Global Catalogue of Microorganisms (GCM) 10K type strain sequencing project: providing services to taxonomists for standard genome sequencing and annotation.</title>
        <authorList>
            <consortium name="The Broad Institute Genomics Platform"/>
            <consortium name="The Broad Institute Genome Sequencing Center for Infectious Disease"/>
            <person name="Wu L."/>
            <person name="Ma J."/>
        </authorList>
    </citation>
    <scope>NUCLEOTIDE SEQUENCE [LARGE SCALE GENOMIC DNA]</scope>
    <source>
        <strain evidence="8 9">JCM 15591</strain>
    </source>
</reference>
<proteinExistence type="predicted"/>
<feature type="transmembrane region" description="Helical" evidence="6">
    <location>
        <begin position="98"/>
        <end position="119"/>
    </location>
</feature>
<gene>
    <name evidence="8" type="ORF">GCM10009810_10230</name>
</gene>
<evidence type="ECO:0000256" key="5">
    <source>
        <dbReference type="ARBA" id="ARBA00023136"/>
    </source>
</evidence>
<keyword evidence="4 6" id="KW-1133">Transmembrane helix</keyword>
<name>A0ABN2KAU6_9MICO</name>
<dbReference type="Proteomes" id="UP001501475">
    <property type="component" value="Unassembled WGS sequence"/>
</dbReference>
<accession>A0ABN2KAU6</accession>
<protein>
    <recommendedName>
        <fullName evidence="7">ABC3 transporter permease C-terminal domain-containing protein</fullName>
    </recommendedName>
</protein>
<comment type="caution">
    <text evidence="8">The sequence shown here is derived from an EMBL/GenBank/DDBJ whole genome shotgun (WGS) entry which is preliminary data.</text>
</comment>
<evidence type="ECO:0000256" key="3">
    <source>
        <dbReference type="ARBA" id="ARBA00022692"/>
    </source>
</evidence>
<keyword evidence="5 6" id="KW-0472">Membrane</keyword>
<evidence type="ECO:0000313" key="8">
    <source>
        <dbReference type="EMBL" id="GAA1752019.1"/>
    </source>
</evidence>